<dbReference type="Pfam" id="PF13883">
    <property type="entry name" value="CREG_beta-barrel"/>
    <property type="match status" value="1"/>
</dbReference>
<sequence length="243" mass="26431">MSATTPLLDTGAHSATPSRKWLFSTIALASCLAFLAVNFAPTWSTPATLNLRTAMTVESFSGLTPEESRLVHATDSNTQSARHARWIVHSNDWATIATSSIHLNGAPFANMASYSDGVGTSVENATGHLYFYLTPLDSTGKDVVKSPNVSVSITMAQLGNCKMDPQDPTCWKVVFSGPLLPVEDNDARQDALEALFSKHPQMASWPDDHGFEPFELHPTEILLLDFYGGPKLIAPSDYYAVHF</sequence>
<evidence type="ECO:0000259" key="2">
    <source>
        <dbReference type="Pfam" id="PF13883"/>
    </source>
</evidence>
<reference evidence="3 4" key="1">
    <citation type="submission" date="2019-07" db="EMBL/GenBank/DDBJ databases">
        <title>Genomics analysis of Aphanomyces spp. identifies a new class of oomycete effector associated with host adaptation.</title>
        <authorList>
            <person name="Gaulin E."/>
        </authorList>
    </citation>
    <scope>NUCLEOTIDE SEQUENCE [LARGE SCALE GENOMIC DNA]</scope>
    <source>
        <strain evidence="3 4">ATCC 201684</strain>
    </source>
</reference>
<dbReference type="Proteomes" id="UP000481153">
    <property type="component" value="Unassembled WGS sequence"/>
</dbReference>
<keyword evidence="1" id="KW-0472">Membrane</keyword>
<dbReference type="InterPro" id="IPR055343">
    <property type="entry name" value="CREG_beta-barrel"/>
</dbReference>
<feature type="domain" description="CREG-like beta-barrel" evidence="2">
    <location>
        <begin position="77"/>
        <end position="239"/>
    </location>
</feature>
<protein>
    <recommendedName>
        <fullName evidence="2">CREG-like beta-barrel domain-containing protein</fullName>
    </recommendedName>
</protein>
<evidence type="ECO:0000313" key="4">
    <source>
        <dbReference type="Proteomes" id="UP000481153"/>
    </source>
</evidence>
<dbReference type="PANTHER" id="PTHR13343">
    <property type="entry name" value="CREG1 PROTEIN"/>
    <property type="match status" value="1"/>
</dbReference>
<keyword evidence="1" id="KW-0812">Transmembrane</keyword>
<accession>A0A6G0XP71</accession>
<evidence type="ECO:0000256" key="1">
    <source>
        <dbReference type="SAM" id="Phobius"/>
    </source>
</evidence>
<dbReference type="EMBL" id="VJMJ01000030">
    <property type="protein sequence ID" value="KAF0742213.1"/>
    <property type="molecule type" value="Genomic_DNA"/>
</dbReference>
<proteinExistence type="predicted"/>
<dbReference type="AlphaFoldDB" id="A0A6G0XP71"/>
<feature type="transmembrane region" description="Helical" evidence="1">
    <location>
        <begin position="21"/>
        <end position="43"/>
    </location>
</feature>
<dbReference type="Gene3D" id="2.30.110.10">
    <property type="entry name" value="Electron Transport, Fmn-binding Protein, Chain A"/>
    <property type="match status" value="1"/>
</dbReference>
<dbReference type="VEuPathDB" id="FungiDB:AeMF1_005774"/>
<evidence type="ECO:0000313" key="3">
    <source>
        <dbReference type="EMBL" id="KAF0742213.1"/>
    </source>
</evidence>
<organism evidence="3 4">
    <name type="scientific">Aphanomyces euteiches</name>
    <dbReference type="NCBI Taxonomy" id="100861"/>
    <lineage>
        <taxon>Eukaryota</taxon>
        <taxon>Sar</taxon>
        <taxon>Stramenopiles</taxon>
        <taxon>Oomycota</taxon>
        <taxon>Saprolegniomycetes</taxon>
        <taxon>Saprolegniales</taxon>
        <taxon>Verrucalvaceae</taxon>
        <taxon>Aphanomyces</taxon>
    </lineage>
</organism>
<gene>
    <name evidence="3" type="ORF">Ae201684_002878</name>
</gene>
<dbReference type="SUPFAM" id="SSF50475">
    <property type="entry name" value="FMN-binding split barrel"/>
    <property type="match status" value="1"/>
</dbReference>
<name>A0A6G0XP71_9STRA</name>
<dbReference type="InterPro" id="IPR012349">
    <property type="entry name" value="Split_barrel_FMN-bd"/>
</dbReference>
<keyword evidence="4" id="KW-1185">Reference proteome</keyword>
<dbReference type="PANTHER" id="PTHR13343:SF17">
    <property type="entry name" value="CELLULAR REPRESSOR OF E1A-STIMULATED GENES, ISOFORM A"/>
    <property type="match status" value="1"/>
</dbReference>
<keyword evidence="1" id="KW-1133">Transmembrane helix</keyword>
<comment type="caution">
    <text evidence="3">The sequence shown here is derived from an EMBL/GenBank/DDBJ whole genome shotgun (WGS) entry which is preliminary data.</text>
</comment>
<dbReference type="GO" id="GO:0005737">
    <property type="term" value="C:cytoplasm"/>
    <property type="evidence" value="ECO:0007669"/>
    <property type="project" value="UniProtKB-ARBA"/>
</dbReference>